<feature type="transmembrane region" description="Helical" evidence="7">
    <location>
        <begin position="299"/>
        <end position="320"/>
    </location>
</feature>
<sequence length="477" mass="50978">MATNETGSTSMETVVAEVRGGTYGAKINSVEPGGAGFIPLDERHGKPHSLFWTWMSPNLEFTTVYVGVIAVLFFGLTIWQGILAVAVGNLLGSVAHGFLSARGPAFGVPQMVMSRIPFGYRGNILPAGLNTIIAGIGWFAVNSVSGAFALSTLTGISREISLVLVVAIQIIIAFFGHNFIQAFERIAFPLLALAFILAIFTIVPNADVSLAPGGGGIGGFLLALGTAFGYSAGWNPYAADYTRYLSPNAPKVATGVWAGLGVFVSCTVLMSLGVVSATLVAAPDASPTDVFTSTMPSVIAAFVLLAIVIGGISANAINIYSGSMSFVALGFGVLPERLRRAMVALILGALGGIIAFIGLSDISQYQNFLFVIAYWVGPWLGVVFADWFLRRRNRIDGFLFDKKHNPWAGFLAMALAMILSIWLFSNQVQYVGIVPTAIPEFGDSAFEFGFIFAIIFYAILFKFQRERKDEKMVLPTQ</sequence>
<protein>
    <submittedName>
        <fullName evidence="8">Unannotated protein</fullName>
    </submittedName>
</protein>
<comment type="similarity">
    <text evidence="2">Belongs to the purine-cytosine permease (2.A.39) family.</text>
</comment>
<evidence type="ECO:0000256" key="1">
    <source>
        <dbReference type="ARBA" id="ARBA00004141"/>
    </source>
</evidence>
<feature type="transmembrane region" description="Helical" evidence="7">
    <location>
        <begin position="186"/>
        <end position="203"/>
    </location>
</feature>
<keyword evidence="6 7" id="KW-0472">Membrane</keyword>
<dbReference type="PANTHER" id="PTHR31806:SF1">
    <property type="entry name" value="PURINE-CYTOSINE PERMEASE FCY2-RELATED"/>
    <property type="match status" value="1"/>
</dbReference>
<dbReference type="EMBL" id="CAEZZA010000022">
    <property type="protein sequence ID" value="CAB4739776.1"/>
    <property type="molecule type" value="Genomic_DNA"/>
</dbReference>
<dbReference type="InterPro" id="IPR001248">
    <property type="entry name" value="Pur-cyt_permease"/>
</dbReference>
<feature type="transmembrane region" description="Helical" evidence="7">
    <location>
        <begin position="160"/>
        <end position="179"/>
    </location>
</feature>
<dbReference type="InterPro" id="IPR026030">
    <property type="entry name" value="Pur-cyt_permease_Fcy2/21/22"/>
</dbReference>
<feature type="transmembrane region" description="Helical" evidence="7">
    <location>
        <begin position="365"/>
        <end position="385"/>
    </location>
</feature>
<feature type="transmembrane region" description="Helical" evidence="7">
    <location>
        <begin position="215"/>
        <end position="234"/>
    </location>
</feature>
<evidence type="ECO:0000256" key="3">
    <source>
        <dbReference type="ARBA" id="ARBA00022448"/>
    </source>
</evidence>
<evidence type="ECO:0000256" key="5">
    <source>
        <dbReference type="ARBA" id="ARBA00022989"/>
    </source>
</evidence>
<dbReference type="Gene3D" id="1.10.4160.10">
    <property type="entry name" value="Hydantoin permease"/>
    <property type="match status" value="1"/>
</dbReference>
<keyword evidence="4 7" id="KW-0812">Transmembrane</keyword>
<evidence type="ECO:0000256" key="4">
    <source>
        <dbReference type="ARBA" id="ARBA00022692"/>
    </source>
</evidence>
<feature type="transmembrane region" description="Helical" evidence="7">
    <location>
        <begin position="341"/>
        <end position="359"/>
    </location>
</feature>
<organism evidence="8">
    <name type="scientific">freshwater metagenome</name>
    <dbReference type="NCBI Taxonomy" id="449393"/>
    <lineage>
        <taxon>unclassified sequences</taxon>
        <taxon>metagenomes</taxon>
        <taxon>ecological metagenomes</taxon>
    </lineage>
</organism>
<feature type="transmembrane region" description="Helical" evidence="7">
    <location>
        <begin position="406"/>
        <end position="425"/>
    </location>
</feature>
<dbReference type="GO" id="GO:0005886">
    <property type="term" value="C:plasma membrane"/>
    <property type="evidence" value="ECO:0007669"/>
    <property type="project" value="TreeGrafter"/>
</dbReference>
<accession>A0A6J6SXZ9</accession>
<feature type="transmembrane region" description="Helical" evidence="7">
    <location>
        <begin position="120"/>
        <end position="140"/>
    </location>
</feature>
<dbReference type="GO" id="GO:0022857">
    <property type="term" value="F:transmembrane transporter activity"/>
    <property type="evidence" value="ECO:0007669"/>
    <property type="project" value="InterPro"/>
</dbReference>
<dbReference type="Pfam" id="PF02133">
    <property type="entry name" value="Transp_cyt_pur"/>
    <property type="match status" value="1"/>
</dbReference>
<feature type="transmembrane region" description="Helical" evidence="7">
    <location>
        <begin position="445"/>
        <end position="463"/>
    </location>
</feature>
<evidence type="ECO:0000256" key="6">
    <source>
        <dbReference type="ARBA" id="ARBA00023136"/>
    </source>
</evidence>
<name>A0A6J6SXZ9_9ZZZZ</name>
<dbReference type="PANTHER" id="PTHR31806">
    <property type="entry name" value="PURINE-CYTOSINE PERMEASE FCY2-RELATED"/>
    <property type="match status" value="1"/>
</dbReference>
<keyword evidence="3" id="KW-0813">Transport</keyword>
<proteinExistence type="inferred from homology"/>
<evidence type="ECO:0000256" key="2">
    <source>
        <dbReference type="ARBA" id="ARBA00008974"/>
    </source>
</evidence>
<gene>
    <name evidence="8" type="ORF">UFOPK2809_00271</name>
</gene>
<reference evidence="8" key="1">
    <citation type="submission" date="2020-05" db="EMBL/GenBank/DDBJ databases">
        <authorList>
            <person name="Chiriac C."/>
            <person name="Salcher M."/>
            <person name="Ghai R."/>
            <person name="Kavagutti S V."/>
        </authorList>
    </citation>
    <scope>NUCLEOTIDE SEQUENCE</scope>
</reference>
<keyword evidence="5 7" id="KW-1133">Transmembrane helix</keyword>
<feature type="transmembrane region" description="Helical" evidence="7">
    <location>
        <begin position="64"/>
        <end position="92"/>
    </location>
</feature>
<dbReference type="PIRSF" id="PIRSF002744">
    <property type="entry name" value="Pur-cyt_permease"/>
    <property type="match status" value="1"/>
</dbReference>
<dbReference type="AlphaFoldDB" id="A0A6J6SXZ9"/>
<evidence type="ECO:0000313" key="8">
    <source>
        <dbReference type="EMBL" id="CAB4739776.1"/>
    </source>
</evidence>
<comment type="subcellular location">
    <subcellularLocation>
        <location evidence="1">Membrane</location>
        <topology evidence="1">Multi-pass membrane protein</topology>
    </subcellularLocation>
</comment>
<evidence type="ECO:0000256" key="7">
    <source>
        <dbReference type="SAM" id="Phobius"/>
    </source>
</evidence>
<feature type="transmembrane region" description="Helical" evidence="7">
    <location>
        <begin position="255"/>
        <end position="279"/>
    </location>
</feature>